<sequence length="136" mass="15392">MVMKPSWSKNCKKWWHRWIPADYKHRVTKVCVNGKIYETVAKIHQHTQERRIPFLYGVAVNPGGFCDKTGGYIQAVLEPLVRDLGVENVDCGGLSNPGGDMFQKGEDPPAKPYYFDNMGHCWIIAGSKMAEVSTFD</sequence>
<protein>
    <submittedName>
        <fullName evidence="1">Uncharacterized protein</fullName>
    </submittedName>
</protein>
<evidence type="ECO:0000313" key="1">
    <source>
        <dbReference type="EMBL" id="UMM16203.1"/>
    </source>
</evidence>
<dbReference type="PANTHER" id="PTHR22956:SF18">
    <property type="entry name" value="ANK_REP_REGION DOMAIN-CONTAINING PROTEIN-RELATED"/>
    <property type="match status" value="1"/>
</dbReference>
<accession>A0AAE9EB02</accession>
<dbReference type="PANTHER" id="PTHR22956">
    <property type="entry name" value="ANKYRIN REPEAT-CONTAINING PROTEIN F37A4.4-RELATED-RELATED"/>
    <property type="match status" value="1"/>
</dbReference>
<dbReference type="Proteomes" id="UP000829354">
    <property type="component" value="Chromosome II"/>
</dbReference>
<organism evidence="1 2">
    <name type="scientific">Caenorhabditis briggsae</name>
    <dbReference type="NCBI Taxonomy" id="6238"/>
    <lineage>
        <taxon>Eukaryota</taxon>
        <taxon>Metazoa</taxon>
        <taxon>Ecdysozoa</taxon>
        <taxon>Nematoda</taxon>
        <taxon>Chromadorea</taxon>
        <taxon>Rhabditida</taxon>
        <taxon>Rhabditina</taxon>
        <taxon>Rhabditomorpha</taxon>
        <taxon>Rhabditoidea</taxon>
        <taxon>Rhabditidae</taxon>
        <taxon>Peloderinae</taxon>
        <taxon>Caenorhabditis</taxon>
    </lineage>
</organism>
<proteinExistence type="predicted"/>
<gene>
    <name evidence="1" type="ORF">L5515_013315</name>
</gene>
<name>A0AAE9EB02_CAEBR</name>
<dbReference type="InterPro" id="IPR053345">
    <property type="entry name" value="Ankyrin_repeat-containing"/>
</dbReference>
<reference evidence="1 2" key="1">
    <citation type="submission" date="2022-04" db="EMBL/GenBank/DDBJ databases">
        <title>Chromosome-level reference genomes for two strains of Caenorhabditis briggsae: an improved platform for comparative genomics.</title>
        <authorList>
            <person name="Stevens L."/>
            <person name="Andersen E."/>
        </authorList>
    </citation>
    <scope>NUCLEOTIDE SEQUENCE [LARGE SCALE GENOMIC DNA]</scope>
    <source>
        <strain evidence="1">VX34</strain>
        <tissue evidence="1">Whole-organism</tissue>
    </source>
</reference>
<dbReference type="AlphaFoldDB" id="A0AAE9EB02"/>
<keyword evidence="2" id="KW-1185">Reference proteome</keyword>
<evidence type="ECO:0000313" key="2">
    <source>
        <dbReference type="Proteomes" id="UP000829354"/>
    </source>
</evidence>
<dbReference type="EMBL" id="CP092621">
    <property type="protein sequence ID" value="UMM16203.1"/>
    <property type="molecule type" value="Genomic_DNA"/>
</dbReference>